<dbReference type="Pfam" id="PF15976">
    <property type="entry name" value="CooC_C"/>
    <property type="match status" value="1"/>
</dbReference>
<accession>A0A485JMT7</accession>
<dbReference type="Proteomes" id="UP000358010">
    <property type="component" value="Unassembled WGS sequence"/>
</dbReference>
<sequence>MGETRLTLPLGGAINVNLQNMLASDSSWSNIASISATLPGDFSSLWVNQEKTRIGNQLRRSDADNRAIGGTLNLNSLWSKLGTFSISYNDDRRYNSHYYTADYYQSVYSGTFGSLGLRAGIQRYNNGDSSANTGKYIALDLSLPLGNWFSAGMTHQNGYTMANLSARKQFDEGTIRTVGANLSRAISGDTGDDKTLSGGAYAQFDARYASGTLNVNSAADGYINTNLTANGSVGWQGKNIAASGRTDGNAGVIFDTGLENDGQISAKINGRIFPLNGKRNYLPLSPYGGYEVELQNSKNSLDSYDIVSGRKSHLTLYPGNVAVIEPEVKQMVTVSGRIRAEDGTLLANARINNHIGRTRTDENGEFVMDVDKKYPTIDFRYSGNKTCEVALELNQARGAVWVGDVVCSGLSSWAAVTQTGEENES</sequence>
<dbReference type="InterPro" id="IPR008969">
    <property type="entry name" value="CarboxyPept-like_regulatory"/>
</dbReference>
<proteinExistence type="predicted"/>
<evidence type="ECO:0000313" key="2">
    <source>
        <dbReference type="EMBL" id="VFT70893.1"/>
    </source>
</evidence>
<dbReference type="InterPro" id="IPR031917">
    <property type="entry name" value="Pilus_assem_C"/>
</dbReference>
<organism evidence="2 3">
    <name type="scientific">Escherichia coli</name>
    <dbReference type="NCBI Taxonomy" id="562"/>
    <lineage>
        <taxon>Bacteria</taxon>
        <taxon>Pseudomonadati</taxon>
        <taxon>Pseudomonadota</taxon>
        <taxon>Gammaproteobacteria</taxon>
        <taxon>Enterobacterales</taxon>
        <taxon>Enterobacteriaceae</taxon>
        <taxon>Escherichia</taxon>
    </lineage>
</organism>
<dbReference type="EMBL" id="CAADJZ010000001">
    <property type="protein sequence ID" value="VFT70893.1"/>
    <property type="molecule type" value="Genomic_DNA"/>
</dbReference>
<dbReference type="SUPFAM" id="SSF49464">
    <property type="entry name" value="Carboxypeptidase regulatory domain-like"/>
    <property type="match status" value="1"/>
</dbReference>
<dbReference type="AlphaFoldDB" id="A0A485JMT7"/>
<gene>
    <name evidence="2" type="ORF">NCTC10974_04487</name>
</gene>
<evidence type="ECO:0000259" key="1">
    <source>
        <dbReference type="Pfam" id="PF15976"/>
    </source>
</evidence>
<name>A0A485JMT7_ECOLX</name>
<evidence type="ECO:0000313" key="3">
    <source>
        <dbReference type="Proteomes" id="UP000358010"/>
    </source>
</evidence>
<protein>
    <submittedName>
        <fullName evidence="2">Putative fimbrial outer membrane usher protein</fullName>
    </submittedName>
</protein>
<reference evidence="2 3" key="1">
    <citation type="submission" date="2019-03" db="EMBL/GenBank/DDBJ databases">
        <authorList>
            <consortium name="Pathogen Informatics"/>
        </authorList>
    </citation>
    <scope>NUCLEOTIDE SEQUENCE [LARGE SCALE GENOMIC DNA]</scope>
    <source>
        <strain evidence="2 3">NCTC10974</strain>
    </source>
</reference>
<feature type="domain" description="Pilus assembly protein C-terminal" evidence="1">
    <location>
        <begin position="316"/>
        <end position="408"/>
    </location>
</feature>